<dbReference type="InterPro" id="IPR036651">
    <property type="entry name" value="Gln_synt_N_sf"/>
</dbReference>
<dbReference type="EMBL" id="JADQAZ010000003">
    <property type="protein sequence ID" value="MBT0959195.1"/>
    <property type="molecule type" value="Genomic_DNA"/>
</dbReference>
<dbReference type="GO" id="GO:0006598">
    <property type="term" value="P:polyamine catabolic process"/>
    <property type="evidence" value="ECO:0007669"/>
    <property type="project" value="TreeGrafter"/>
</dbReference>
<feature type="domain" description="GS catalytic" evidence="6">
    <location>
        <begin position="117"/>
        <end position="451"/>
    </location>
</feature>
<keyword evidence="3" id="KW-0460">Magnesium</keyword>
<protein>
    <submittedName>
        <fullName evidence="7">Glutamine synthetase</fullName>
    </submittedName>
</protein>
<comment type="caution">
    <text evidence="7">The sequence shown here is derived from an EMBL/GenBank/DDBJ whole genome shotgun (WGS) entry which is preliminary data.</text>
</comment>
<dbReference type="InterPro" id="IPR008146">
    <property type="entry name" value="Gln_synth_cat_dom"/>
</dbReference>
<proteinExistence type="inferred from homology"/>
<dbReference type="AlphaFoldDB" id="A0AAP2CT25"/>
<dbReference type="SMART" id="SM01230">
    <property type="entry name" value="Gln-synt_C"/>
    <property type="match status" value="1"/>
</dbReference>
<evidence type="ECO:0000313" key="7">
    <source>
        <dbReference type="EMBL" id="MBT0959195.1"/>
    </source>
</evidence>
<evidence type="ECO:0000256" key="4">
    <source>
        <dbReference type="PROSITE-ProRule" id="PRU01331"/>
    </source>
</evidence>
<dbReference type="PROSITE" id="PS00181">
    <property type="entry name" value="GLNA_ATP"/>
    <property type="match status" value="1"/>
</dbReference>
<evidence type="ECO:0000256" key="3">
    <source>
        <dbReference type="ARBA" id="ARBA00022842"/>
    </source>
</evidence>
<evidence type="ECO:0000256" key="5">
    <source>
        <dbReference type="RuleBase" id="RU000384"/>
    </source>
</evidence>
<reference evidence="7 8" key="1">
    <citation type="journal article" date="2021" name="Arch. Microbiol.">
        <title>Harenicola maris gen. nov., sp. nov. isolated from the Sea of Japan shallow sediments.</title>
        <authorList>
            <person name="Romanenko L.A."/>
            <person name="Kurilenko V.V."/>
            <person name="Chernysheva N.Y."/>
            <person name="Tekutyeva L.A."/>
            <person name="Velansky P.V."/>
            <person name="Svetashev V.I."/>
            <person name="Isaeva M.P."/>
        </authorList>
    </citation>
    <scope>NUCLEOTIDE SEQUENCE [LARGE SCALE GENOMIC DNA]</scope>
    <source>
        <strain evidence="7 8">KMM 3653</strain>
    </source>
</reference>
<dbReference type="GO" id="GO:0004356">
    <property type="term" value="F:glutamine synthetase activity"/>
    <property type="evidence" value="ECO:0007669"/>
    <property type="project" value="InterPro"/>
</dbReference>
<dbReference type="GO" id="GO:0006542">
    <property type="term" value="P:glutamine biosynthetic process"/>
    <property type="evidence" value="ECO:0007669"/>
    <property type="project" value="InterPro"/>
</dbReference>
<organism evidence="7 8">
    <name type="scientific">Harenicola maris</name>
    <dbReference type="NCBI Taxonomy" id="2841044"/>
    <lineage>
        <taxon>Bacteria</taxon>
        <taxon>Pseudomonadati</taxon>
        <taxon>Pseudomonadota</taxon>
        <taxon>Alphaproteobacteria</taxon>
        <taxon>Rhodobacterales</taxon>
        <taxon>Paracoccaceae</taxon>
        <taxon>Harenicola</taxon>
    </lineage>
</organism>
<evidence type="ECO:0000313" key="8">
    <source>
        <dbReference type="Proteomes" id="UP001315686"/>
    </source>
</evidence>
<dbReference type="PANTHER" id="PTHR43785">
    <property type="entry name" value="GAMMA-GLUTAMYLPUTRESCINE SYNTHETASE"/>
    <property type="match status" value="1"/>
</dbReference>
<evidence type="ECO:0000256" key="2">
    <source>
        <dbReference type="ARBA" id="ARBA00022598"/>
    </source>
</evidence>
<dbReference type="PANTHER" id="PTHR43785:SF3">
    <property type="entry name" value="GS CATALYTIC DOMAIN-CONTAINING PROTEIN"/>
    <property type="match status" value="1"/>
</dbReference>
<name>A0AAP2CT25_9RHOB</name>
<keyword evidence="2" id="KW-0436">Ligase</keyword>
<sequence length="451" mass="49644">MSDFYQHLPEPALAYIENRKLDEIECIVGDLAGVARGKAMPASKFATQAQFFLPNSIFLQTIAGDWADVEGQAFTEPDMTLVPDFSTACAAPWTADWTLQIIHDIQDSQGAPVPIAPRNVLKHVIAQYEAMGLTPIVAPEMEFYLVAPNTDPAKAIEPPMGRSGRRAAARQAYSMSAIDEYGKVIDDIYDFAEAMGFDIDGILQEGGAGQIELNMRHGDPIKLADEIFYFKRLIREAALRHGIYATFMAKPIQDEPGSAMHIHHSVVNSKTGANIFSAPDGSATPEFSHFIGGMQKHLPAVIAILAPYVNSYRRFVPDLAAPINLEWARDNRTTGLRVPVSGPEARRVENRIAGMDCNPYLAIAASLACGLLGLQERTEPAPEFIGEAYDSEATFPRTFGESLDLFTEADSVQDVLGKDFCKTYNAVKQVEYAAFLQEISPWEREHLLMNV</sequence>
<keyword evidence="8" id="KW-1185">Reference proteome</keyword>
<dbReference type="Proteomes" id="UP001315686">
    <property type="component" value="Unassembled WGS sequence"/>
</dbReference>
<evidence type="ECO:0000256" key="1">
    <source>
        <dbReference type="ARBA" id="ARBA00001946"/>
    </source>
</evidence>
<dbReference type="InterPro" id="IPR027303">
    <property type="entry name" value="Gln_synth_gly_rich_site"/>
</dbReference>
<dbReference type="Gene3D" id="3.10.20.70">
    <property type="entry name" value="Glutamine synthetase, N-terminal domain"/>
    <property type="match status" value="1"/>
</dbReference>
<gene>
    <name evidence="7" type="ORF">IV417_17545</name>
</gene>
<dbReference type="Gene3D" id="3.30.590.10">
    <property type="entry name" value="Glutamine synthetase/guanido kinase, catalytic domain"/>
    <property type="match status" value="1"/>
</dbReference>
<dbReference type="Pfam" id="PF00120">
    <property type="entry name" value="Gln-synt_C"/>
    <property type="match status" value="1"/>
</dbReference>
<dbReference type="InterPro" id="IPR014746">
    <property type="entry name" value="Gln_synth/guanido_kin_cat_dom"/>
</dbReference>
<dbReference type="PROSITE" id="PS51987">
    <property type="entry name" value="GS_CATALYTIC"/>
    <property type="match status" value="1"/>
</dbReference>
<comment type="cofactor">
    <cofactor evidence="1">
        <name>Mg(2+)</name>
        <dbReference type="ChEBI" id="CHEBI:18420"/>
    </cofactor>
</comment>
<comment type="similarity">
    <text evidence="4 5">Belongs to the glutamine synthetase family.</text>
</comment>
<evidence type="ECO:0000259" key="6">
    <source>
        <dbReference type="PROSITE" id="PS51987"/>
    </source>
</evidence>
<accession>A0AAP2CT25</accession>
<dbReference type="SUPFAM" id="SSF55931">
    <property type="entry name" value="Glutamine synthetase/guanido kinase"/>
    <property type="match status" value="1"/>
</dbReference>
<dbReference type="RefSeq" id="WP_327795397.1">
    <property type="nucleotide sequence ID" value="NZ_JADQAZ010000003.1"/>
</dbReference>
<dbReference type="SUPFAM" id="SSF54368">
    <property type="entry name" value="Glutamine synthetase, N-terminal domain"/>
    <property type="match status" value="1"/>
</dbReference>